<dbReference type="Gene3D" id="3.40.30.10">
    <property type="entry name" value="Glutaredoxin"/>
    <property type="match status" value="1"/>
</dbReference>
<keyword evidence="4" id="KW-0539">Nucleus</keyword>
<evidence type="ECO:0000256" key="5">
    <source>
        <dbReference type="SAM" id="MobiDB-lite"/>
    </source>
</evidence>
<dbReference type="KEGG" id="ppad:109263234"/>
<feature type="region of interest" description="Disordered" evidence="5">
    <location>
        <begin position="192"/>
        <end position="255"/>
    </location>
</feature>
<evidence type="ECO:0000313" key="6">
    <source>
        <dbReference type="Proteomes" id="UP001165780"/>
    </source>
</evidence>
<dbReference type="InterPro" id="IPR051033">
    <property type="entry name" value="SH3BGR"/>
</dbReference>
<evidence type="ECO:0000256" key="1">
    <source>
        <dbReference type="ARBA" id="ARBA00004123"/>
    </source>
</evidence>
<dbReference type="Pfam" id="PF04908">
    <property type="entry name" value="SH3BGR"/>
    <property type="match status" value="1"/>
</dbReference>
<feature type="compositionally biased region" description="Pro residues" evidence="5">
    <location>
        <begin position="214"/>
        <end position="225"/>
    </location>
</feature>
<dbReference type="GO" id="GO:0017124">
    <property type="term" value="F:SH3 domain binding"/>
    <property type="evidence" value="ECO:0007669"/>
    <property type="project" value="UniProtKB-KW"/>
</dbReference>
<name>A0A9V1F948_PANPR</name>
<comment type="subcellular location">
    <subcellularLocation>
        <location evidence="1">Nucleus</location>
    </subcellularLocation>
</comment>
<proteinExistence type="inferred from homology"/>
<evidence type="ECO:0000313" key="7">
    <source>
        <dbReference type="RefSeq" id="XP_019298201.2"/>
    </source>
</evidence>
<sequence>MNTGEGSHWLTALAVARHECTEMVCTQTRPSAGPFRQPGEARLQGFWVLRAGLIELLESKEAFERASGKTEERPAPPHRPHRGHLLKAQPAPPAAAGRLGLPGASRPKTLGLRGSNQSVGRFCVGMLQITKPQHRTQAWTLNQALLPSFLFPRFARILTTPRHSLVTASPQPRGPLQPPARVRYCHAVRRGCKALSPPGTPGRDRNYNSHHAPQPVPSSSFPPPSSLGQRPGGSGLLSADRREGVRSPRSSPTRAICPAAAAAALSRVLPPRPRQPRTRGGRRSVRACERMVIRVFIASSSGFVAIKKKQQDVVRFLEANKIEFEEVDITMSEEQRQWMYKNIPPEKKPAQGNPLPPQIFNGDRYCGDYDSFFESKESNTVYSFLGLKSRLASKTES</sequence>
<organism evidence="6 7">
    <name type="scientific">Panthera pardus</name>
    <name type="common">Leopard</name>
    <name type="synonym">Felis pardus</name>
    <dbReference type="NCBI Taxonomy" id="9691"/>
    <lineage>
        <taxon>Eukaryota</taxon>
        <taxon>Metazoa</taxon>
        <taxon>Chordata</taxon>
        <taxon>Craniata</taxon>
        <taxon>Vertebrata</taxon>
        <taxon>Euteleostomi</taxon>
        <taxon>Mammalia</taxon>
        <taxon>Eutheria</taxon>
        <taxon>Laurasiatheria</taxon>
        <taxon>Carnivora</taxon>
        <taxon>Feliformia</taxon>
        <taxon>Felidae</taxon>
        <taxon>Pantherinae</taxon>
        <taxon>Panthera</taxon>
    </lineage>
</organism>
<dbReference type="PANTHER" id="PTHR12232">
    <property type="entry name" value="SH3 DOMAIN-BINDING GLUTAMIC ACID-RICH-LIKE PROTEIN"/>
    <property type="match status" value="1"/>
</dbReference>
<dbReference type="SUPFAM" id="SSF52833">
    <property type="entry name" value="Thioredoxin-like"/>
    <property type="match status" value="1"/>
</dbReference>
<dbReference type="CDD" id="cd03030">
    <property type="entry name" value="GRX_SH3BGR"/>
    <property type="match status" value="1"/>
</dbReference>
<evidence type="ECO:0000256" key="2">
    <source>
        <dbReference type="ARBA" id="ARBA00007764"/>
    </source>
</evidence>
<evidence type="ECO:0000256" key="4">
    <source>
        <dbReference type="ARBA" id="ARBA00023242"/>
    </source>
</evidence>
<dbReference type="GO" id="GO:0005634">
    <property type="term" value="C:nucleus"/>
    <property type="evidence" value="ECO:0007669"/>
    <property type="project" value="UniProtKB-SubCell"/>
</dbReference>
<dbReference type="InterPro" id="IPR036249">
    <property type="entry name" value="Thioredoxin-like_sf"/>
</dbReference>
<dbReference type="GO" id="GO:0005737">
    <property type="term" value="C:cytoplasm"/>
    <property type="evidence" value="ECO:0007669"/>
    <property type="project" value="TreeGrafter"/>
</dbReference>
<comment type="similarity">
    <text evidence="2">Belongs to the SH3BGR family.</text>
</comment>
<keyword evidence="6" id="KW-1185">Reference proteome</keyword>
<feature type="compositionally biased region" description="Basic and acidic residues" evidence="5">
    <location>
        <begin position="64"/>
        <end position="75"/>
    </location>
</feature>
<reference evidence="7" key="1">
    <citation type="submission" date="2025-08" db="UniProtKB">
        <authorList>
            <consortium name="RefSeq"/>
        </authorList>
    </citation>
    <scope>IDENTIFICATION</scope>
    <source>
        <tissue evidence="7">Whole blood</tissue>
    </source>
</reference>
<dbReference type="FunFam" id="3.40.30.10:FF:000065">
    <property type="entry name" value="SH3 domain-binding glutamic acid-rich-like protein"/>
    <property type="match status" value="1"/>
</dbReference>
<feature type="compositionally biased region" description="Basic residues" evidence="5">
    <location>
        <begin position="76"/>
        <end position="85"/>
    </location>
</feature>
<accession>A0A9V1F948</accession>
<feature type="compositionally biased region" description="Low complexity" evidence="5">
    <location>
        <begin position="86"/>
        <end position="104"/>
    </location>
</feature>
<dbReference type="RefSeq" id="XP_019298201.2">
    <property type="nucleotide sequence ID" value="XM_019442656.2"/>
</dbReference>
<keyword evidence="3" id="KW-0729">SH3-binding</keyword>
<dbReference type="CTD" id="83699"/>
<feature type="region of interest" description="Disordered" evidence="5">
    <location>
        <begin position="64"/>
        <end position="113"/>
    </location>
</feature>
<dbReference type="GeneID" id="109263234"/>
<dbReference type="AlphaFoldDB" id="A0A9V1F948"/>
<dbReference type="Proteomes" id="UP001165780">
    <property type="component" value="Unplaced"/>
</dbReference>
<gene>
    <name evidence="7" type="primary">SH3BGRL2</name>
</gene>
<evidence type="ECO:0000256" key="3">
    <source>
        <dbReference type="ARBA" id="ARBA00023036"/>
    </source>
</evidence>
<protein>
    <submittedName>
        <fullName evidence="7">SH3 domain-binding glutamic acid-rich-like protein 2</fullName>
    </submittedName>
</protein>
<dbReference type="PANTHER" id="PTHR12232:SF4">
    <property type="entry name" value="SH3 DOMAIN-BINDING GLUTAMIC ACID-RICH-LIKE PROTEIN 2"/>
    <property type="match status" value="1"/>
</dbReference>
<dbReference type="InterPro" id="IPR006993">
    <property type="entry name" value="Glut_rich_SH3-bd"/>
</dbReference>